<name>A0A1E3PJA8_9ASCO</name>
<dbReference type="GO" id="GO:0005524">
    <property type="term" value="F:ATP binding"/>
    <property type="evidence" value="ECO:0007669"/>
    <property type="project" value="UniProtKB-KW"/>
</dbReference>
<evidence type="ECO:0000259" key="9">
    <source>
        <dbReference type="PROSITE" id="PS50011"/>
    </source>
</evidence>
<dbReference type="PANTHER" id="PTHR24057:SF72">
    <property type="entry name" value="PROTEIN KINASE GSK31"/>
    <property type="match status" value="1"/>
</dbReference>
<feature type="domain" description="Protein kinase" evidence="9">
    <location>
        <begin position="138"/>
        <end position="503"/>
    </location>
</feature>
<evidence type="ECO:0000313" key="10">
    <source>
        <dbReference type="EMBL" id="ODQ65380.1"/>
    </source>
</evidence>
<feature type="region of interest" description="Disordered" evidence="8">
    <location>
        <begin position="235"/>
        <end position="257"/>
    </location>
</feature>
<keyword evidence="11" id="KW-1185">Reference proteome</keyword>
<keyword evidence="4" id="KW-0808">Transferase</keyword>
<sequence>MNNEPLPRPIGLLDPTDRPGYRDSKRTELDSRQPSSVPKLAPIPIAQFHTDSDSDLSSLNYTITSEENINSLRPADSSASSTSSYIIPAVAALNSRPKLNLRQNHEAPIDPALLQNSQNIITQTVIDGFTGKPMVYKWLKGTTTGSGSFGVVVKTQLFEISPETNHNTDNNYSTATTVRLNKPIAIKRVLQDKRYKNRELDIMKIINQSFSPSYEHPNIIKFLAYYYSTTTSTISTEGDNQPMSSKPDNRISSQHDTSTTTNTYLNIILDFMPQTAFQTIKFHQLRSPEHPPSQSDNHEFMPMLDVKLYTYQLLRSLAYLHSNDICHRDIKPQNLLIDPHSKILKLCDFGSAKILNPREANISYICSRFYRAPELIFGAQHYSTKIDVWSAGCVLAELISGKPLFPGSSGIDQLVEIIKLLGTPSYDEIRVMNKHYLSSLNNTKFPQIKPQSFAKVFRRRFNNISHQRFHDDEILLYDLLSKLFQYSPLKRISAMEALVHPFFDQLRDIETLEQLKQAPLTSAISLPSAFTSQPLESSTEFLPHLLFNFSKYELAILPEINHRLVPSETRAWIRANYTDENI</sequence>
<dbReference type="SMART" id="SM00220">
    <property type="entry name" value="S_TKc"/>
    <property type="match status" value="1"/>
</dbReference>
<dbReference type="Gene3D" id="3.30.200.20">
    <property type="entry name" value="Phosphorylase Kinase, domain 1"/>
    <property type="match status" value="1"/>
</dbReference>
<dbReference type="EMBL" id="KV454410">
    <property type="protein sequence ID" value="ODQ65380.1"/>
    <property type="molecule type" value="Genomic_DNA"/>
</dbReference>
<evidence type="ECO:0000256" key="6">
    <source>
        <dbReference type="ARBA" id="ARBA00022777"/>
    </source>
</evidence>
<gene>
    <name evidence="10" type="ORF">NADFUDRAFT_70850</name>
</gene>
<dbReference type="InterPro" id="IPR011009">
    <property type="entry name" value="Kinase-like_dom_sf"/>
</dbReference>
<keyword evidence="3" id="KW-0723">Serine/threonine-protein kinase</keyword>
<dbReference type="FunFam" id="1.10.510.10:FF:000624">
    <property type="entry name" value="Mitogen-activated protein kinase"/>
    <property type="match status" value="1"/>
</dbReference>
<organism evidence="10 11">
    <name type="scientific">Nadsonia fulvescens var. elongata DSM 6958</name>
    <dbReference type="NCBI Taxonomy" id="857566"/>
    <lineage>
        <taxon>Eukaryota</taxon>
        <taxon>Fungi</taxon>
        <taxon>Dikarya</taxon>
        <taxon>Ascomycota</taxon>
        <taxon>Saccharomycotina</taxon>
        <taxon>Dipodascomycetes</taxon>
        <taxon>Dipodascales</taxon>
        <taxon>Dipodascales incertae sedis</taxon>
        <taxon>Nadsonia</taxon>
    </lineage>
</organism>
<proteinExistence type="inferred from homology"/>
<dbReference type="CDD" id="cd14137">
    <property type="entry name" value="STKc_GSK3"/>
    <property type="match status" value="1"/>
</dbReference>
<dbReference type="InterPro" id="IPR008271">
    <property type="entry name" value="Ser/Thr_kinase_AS"/>
</dbReference>
<dbReference type="Gene3D" id="1.10.510.10">
    <property type="entry name" value="Transferase(Phosphotransferase) domain 1"/>
    <property type="match status" value="1"/>
</dbReference>
<dbReference type="GO" id="GO:0004674">
    <property type="term" value="F:protein serine/threonine kinase activity"/>
    <property type="evidence" value="ECO:0007669"/>
    <property type="project" value="UniProtKB-KW"/>
</dbReference>
<feature type="compositionally biased region" description="Basic and acidic residues" evidence="8">
    <location>
        <begin position="15"/>
        <end position="31"/>
    </location>
</feature>
<comment type="similarity">
    <text evidence="1">Belongs to the protein kinase superfamily. CMGC Ser/Thr protein kinase family. GSK-3 subfamily.</text>
</comment>
<dbReference type="GO" id="GO:0007165">
    <property type="term" value="P:signal transduction"/>
    <property type="evidence" value="ECO:0007669"/>
    <property type="project" value="TreeGrafter"/>
</dbReference>
<dbReference type="GO" id="GO:0005737">
    <property type="term" value="C:cytoplasm"/>
    <property type="evidence" value="ECO:0007669"/>
    <property type="project" value="TreeGrafter"/>
</dbReference>
<evidence type="ECO:0000256" key="8">
    <source>
        <dbReference type="SAM" id="MobiDB-lite"/>
    </source>
</evidence>
<comment type="similarity">
    <text evidence="2">Belongs to the protein kinase superfamily. CMGC Ser/Thr protein kinase family. CDC2/CDKX subfamily.</text>
</comment>
<dbReference type="PROSITE" id="PS00108">
    <property type="entry name" value="PROTEIN_KINASE_ST"/>
    <property type="match status" value="1"/>
</dbReference>
<evidence type="ECO:0000256" key="1">
    <source>
        <dbReference type="ARBA" id="ARBA00005527"/>
    </source>
</evidence>
<evidence type="ECO:0000256" key="3">
    <source>
        <dbReference type="ARBA" id="ARBA00022527"/>
    </source>
</evidence>
<dbReference type="Proteomes" id="UP000095009">
    <property type="component" value="Unassembled WGS sequence"/>
</dbReference>
<keyword evidence="5" id="KW-0547">Nucleotide-binding</keyword>
<evidence type="ECO:0000256" key="7">
    <source>
        <dbReference type="ARBA" id="ARBA00022840"/>
    </source>
</evidence>
<feature type="region of interest" description="Disordered" evidence="8">
    <location>
        <begin position="1"/>
        <end position="39"/>
    </location>
</feature>
<dbReference type="InterPro" id="IPR050591">
    <property type="entry name" value="GSK-3"/>
</dbReference>
<evidence type="ECO:0000256" key="4">
    <source>
        <dbReference type="ARBA" id="ARBA00022679"/>
    </source>
</evidence>
<evidence type="ECO:0000256" key="5">
    <source>
        <dbReference type="ARBA" id="ARBA00022741"/>
    </source>
</evidence>
<dbReference type="InterPro" id="IPR000719">
    <property type="entry name" value="Prot_kinase_dom"/>
</dbReference>
<dbReference type="AlphaFoldDB" id="A0A1E3PJA8"/>
<dbReference type="STRING" id="857566.A0A1E3PJA8"/>
<evidence type="ECO:0000256" key="2">
    <source>
        <dbReference type="ARBA" id="ARBA00006485"/>
    </source>
</evidence>
<dbReference type="OrthoDB" id="272141at2759"/>
<dbReference type="PROSITE" id="PS50011">
    <property type="entry name" value="PROTEIN_KINASE_DOM"/>
    <property type="match status" value="1"/>
</dbReference>
<feature type="compositionally biased region" description="Polar residues" evidence="8">
    <location>
        <begin position="237"/>
        <end position="257"/>
    </location>
</feature>
<dbReference type="SUPFAM" id="SSF56112">
    <property type="entry name" value="Protein kinase-like (PK-like)"/>
    <property type="match status" value="1"/>
</dbReference>
<reference evidence="10 11" key="1">
    <citation type="journal article" date="2016" name="Proc. Natl. Acad. Sci. U.S.A.">
        <title>Comparative genomics of biotechnologically important yeasts.</title>
        <authorList>
            <person name="Riley R."/>
            <person name="Haridas S."/>
            <person name="Wolfe K.H."/>
            <person name="Lopes M.R."/>
            <person name="Hittinger C.T."/>
            <person name="Goeker M."/>
            <person name="Salamov A.A."/>
            <person name="Wisecaver J.H."/>
            <person name="Long T.M."/>
            <person name="Calvey C.H."/>
            <person name="Aerts A.L."/>
            <person name="Barry K.W."/>
            <person name="Choi C."/>
            <person name="Clum A."/>
            <person name="Coughlan A.Y."/>
            <person name="Deshpande S."/>
            <person name="Douglass A.P."/>
            <person name="Hanson S.J."/>
            <person name="Klenk H.-P."/>
            <person name="LaButti K.M."/>
            <person name="Lapidus A."/>
            <person name="Lindquist E.A."/>
            <person name="Lipzen A.M."/>
            <person name="Meier-Kolthoff J.P."/>
            <person name="Ohm R.A."/>
            <person name="Otillar R.P."/>
            <person name="Pangilinan J.L."/>
            <person name="Peng Y."/>
            <person name="Rokas A."/>
            <person name="Rosa C.A."/>
            <person name="Scheuner C."/>
            <person name="Sibirny A.A."/>
            <person name="Slot J.C."/>
            <person name="Stielow J.B."/>
            <person name="Sun H."/>
            <person name="Kurtzman C.P."/>
            <person name="Blackwell M."/>
            <person name="Grigoriev I.V."/>
            <person name="Jeffries T.W."/>
        </authorList>
    </citation>
    <scope>NUCLEOTIDE SEQUENCE [LARGE SCALE GENOMIC DNA]</scope>
    <source>
        <strain evidence="10 11">DSM 6958</strain>
    </source>
</reference>
<keyword evidence="6 10" id="KW-0418">Kinase</keyword>
<dbReference type="Pfam" id="PF00069">
    <property type="entry name" value="Pkinase"/>
    <property type="match status" value="1"/>
</dbReference>
<dbReference type="PANTHER" id="PTHR24057">
    <property type="entry name" value="GLYCOGEN SYNTHASE KINASE-3 ALPHA"/>
    <property type="match status" value="1"/>
</dbReference>
<dbReference type="GO" id="GO:0030154">
    <property type="term" value="P:cell differentiation"/>
    <property type="evidence" value="ECO:0007669"/>
    <property type="project" value="TreeGrafter"/>
</dbReference>
<accession>A0A1E3PJA8</accession>
<dbReference type="GO" id="GO:0005634">
    <property type="term" value="C:nucleus"/>
    <property type="evidence" value="ECO:0007669"/>
    <property type="project" value="TreeGrafter"/>
</dbReference>
<dbReference type="GO" id="GO:0004712">
    <property type="term" value="F:protein serine/threonine/tyrosine kinase activity"/>
    <property type="evidence" value="ECO:0007669"/>
    <property type="project" value="TreeGrafter"/>
</dbReference>
<protein>
    <submittedName>
        <fullName evidence="10">Pkinase-domain-containing protein</fullName>
    </submittedName>
</protein>
<evidence type="ECO:0000313" key="11">
    <source>
        <dbReference type="Proteomes" id="UP000095009"/>
    </source>
</evidence>
<dbReference type="InterPro" id="IPR039192">
    <property type="entry name" value="STKc_GSK3"/>
</dbReference>
<keyword evidence="7" id="KW-0067">ATP-binding</keyword>